<dbReference type="NCBIfam" id="TIGR00125">
    <property type="entry name" value="cyt_tran_rel"/>
    <property type="match status" value="1"/>
</dbReference>
<evidence type="ECO:0000313" key="3">
    <source>
        <dbReference type="EMBL" id="MFD1875446.1"/>
    </source>
</evidence>
<dbReference type="Pfam" id="PF13521">
    <property type="entry name" value="AAA_28"/>
    <property type="match status" value="1"/>
</dbReference>
<sequence>MTNVLPAAPPTPPRTGLVVGKFWPPHRGHQLLLDTAAAQVAELVVLVYAHPDDPRHAAPERARWLRELYRGDDVADGPHVGPTPLRIVGLPAAAMPPDAADDHTHREFVRQYLADLGQRIDVVFSSEAYGPGFAEYLGAEHVAVDNQRQQVPTSGTHLRAALAAEAESFGESAQHIHPFVAAQYGVVPATTVPRLVLLGAESSGKTTLSLALAEALGTAWVPEYGRTLHEQKNGALVYEDLLYIGRRQLELEDEATAQARGWLVCDTNAATTALYSYYYFHRCDPALQRLAEVCRQRYAHTFVCLPTTPFEDDGWRGPEALRQFQHGAILMQLELLGIPYILLDGSVAERVSKVRAALG</sequence>
<comment type="caution">
    <text evidence="3">The sequence shown here is derived from an EMBL/GenBank/DDBJ whole genome shotgun (WGS) entry which is preliminary data.</text>
</comment>
<dbReference type="Proteomes" id="UP001597197">
    <property type="component" value="Unassembled WGS sequence"/>
</dbReference>
<dbReference type="PANTHER" id="PTHR37512:SF1">
    <property type="entry name" value="NADR_TTD14 AAA DOMAIN-CONTAINING PROTEIN"/>
    <property type="match status" value="1"/>
</dbReference>
<dbReference type="Gene3D" id="3.40.50.300">
    <property type="entry name" value="P-loop containing nucleotide triphosphate hydrolases"/>
    <property type="match status" value="1"/>
</dbReference>
<dbReference type="SUPFAM" id="SSF52374">
    <property type="entry name" value="Nucleotidylyl transferase"/>
    <property type="match status" value="1"/>
</dbReference>
<dbReference type="Gene3D" id="3.40.50.620">
    <property type="entry name" value="HUPs"/>
    <property type="match status" value="1"/>
</dbReference>
<dbReference type="InterPro" id="IPR027417">
    <property type="entry name" value="P-loop_NTPase"/>
</dbReference>
<dbReference type="RefSeq" id="WP_382318126.1">
    <property type="nucleotide sequence ID" value="NZ_JBHUFD010000018.1"/>
</dbReference>
<organism evidence="3 4">
    <name type="scientific">Hymenobacter bucti</name>
    <dbReference type="NCBI Taxonomy" id="1844114"/>
    <lineage>
        <taxon>Bacteria</taxon>
        <taxon>Pseudomonadati</taxon>
        <taxon>Bacteroidota</taxon>
        <taxon>Cytophagia</taxon>
        <taxon>Cytophagales</taxon>
        <taxon>Hymenobacteraceae</taxon>
        <taxon>Hymenobacter</taxon>
    </lineage>
</organism>
<evidence type="ECO:0000313" key="4">
    <source>
        <dbReference type="Proteomes" id="UP001597197"/>
    </source>
</evidence>
<dbReference type="SUPFAM" id="SSF52540">
    <property type="entry name" value="P-loop containing nucleoside triphosphate hydrolases"/>
    <property type="match status" value="1"/>
</dbReference>
<feature type="domain" description="NadR/Ttd14 AAA" evidence="2">
    <location>
        <begin position="194"/>
        <end position="350"/>
    </location>
</feature>
<evidence type="ECO:0000259" key="1">
    <source>
        <dbReference type="Pfam" id="PF01467"/>
    </source>
</evidence>
<dbReference type="InterPro" id="IPR052735">
    <property type="entry name" value="NAD_biosynth-regulator"/>
</dbReference>
<dbReference type="InterPro" id="IPR004821">
    <property type="entry name" value="Cyt_trans-like"/>
</dbReference>
<name>A0ABW4R0M5_9BACT</name>
<proteinExistence type="predicted"/>
<gene>
    <name evidence="3" type="ORF">ACFSDX_23635</name>
</gene>
<feature type="domain" description="Cytidyltransferase-like" evidence="1">
    <location>
        <begin position="17"/>
        <end position="84"/>
    </location>
</feature>
<protein>
    <submittedName>
        <fullName evidence="3">AAA family ATPase</fullName>
    </submittedName>
</protein>
<dbReference type="PANTHER" id="PTHR37512">
    <property type="entry name" value="TRIFUNCTIONAL NAD BIOSYNTHESIS/REGULATOR PROTEIN NADR"/>
    <property type="match status" value="1"/>
</dbReference>
<evidence type="ECO:0000259" key="2">
    <source>
        <dbReference type="Pfam" id="PF13521"/>
    </source>
</evidence>
<dbReference type="Pfam" id="PF01467">
    <property type="entry name" value="CTP_transf_like"/>
    <property type="match status" value="1"/>
</dbReference>
<keyword evidence="4" id="KW-1185">Reference proteome</keyword>
<dbReference type="InterPro" id="IPR014729">
    <property type="entry name" value="Rossmann-like_a/b/a_fold"/>
</dbReference>
<accession>A0ABW4R0M5</accession>
<reference evidence="4" key="1">
    <citation type="journal article" date="2019" name="Int. J. Syst. Evol. Microbiol.">
        <title>The Global Catalogue of Microorganisms (GCM) 10K type strain sequencing project: providing services to taxonomists for standard genome sequencing and annotation.</title>
        <authorList>
            <consortium name="The Broad Institute Genomics Platform"/>
            <consortium name="The Broad Institute Genome Sequencing Center for Infectious Disease"/>
            <person name="Wu L."/>
            <person name="Ma J."/>
        </authorList>
    </citation>
    <scope>NUCLEOTIDE SEQUENCE [LARGE SCALE GENOMIC DNA]</scope>
    <source>
        <strain evidence="4">CGMCC 1.15795</strain>
    </source>
</reference>
<dbReference type="InterPro" id="IPR038727">
    <property type="entry name" value="NadR/Ttd14_AAA_dom"/>
</dbReference>
<dbReference type="EMBL" id="JBHUFD010000018">
    <property type="protein sequence ID" value="MFD1875446.1"/>
    <property type="molecule type" value="Genomic_DNA"/>
</dbReference>